<sequence>MAPSTSQSVLAAIDVGTNAVRLELARPVDGALERLHKERDPIRPGEGVFTSGRMPRETADRLVSTLRRYAVLCQRHEARVRAVATSAMRDAKNQAEVIQRVHNETGLHLEVVSGEEEARLICLGVLHRTPARTRSLLVDMGGGSTEVAVATGERPEELWSLPLGAVRLTELFETSGTVSPERLRLMRGYVEEALREELPKNIPQLPRLALGSSGTIKAVVGFAASRGGSHASVNQLTRAVELLAVMTPEERHEHFEPRRADIIVAGATLLECVLRHLGVESVIAVKQGLRKGILVDLLYRQDAANDATPLTGAVLATNQRLAFNEKHAR</sequence>
<gene>
    <name evidence="2" type="ORF">F0U60_02140</name>
</gene>
<protein>
    <submittedName>
        <fullName evidence="2">Ppx/GppA family phosphatase</fullName>
    </submittedName>
</protein>
<feature type="domain" description="Ppx/GppA phosphatase N-terminal" evidence="1">
    <location>
        <begin position="26"/>
        <end position="299"/>
    </location>
</feature>
<proteinExistence type="predicted"/>
<reference evidence="2 3" key="1">
    <citation type="submission" date="2019-08" db="EMBL/GenBank/DDBJ databases">
        <title>Archangium and Cystobacter genomes.</title>
        <authorList>
            <person name="Chen I.-C.K."/>
            <person name="Wielgoss S."/>
        </authorList>
    </citation>
    <scope>NUCLEOTIDE SEQUENCE [LARGE SCALE GENOMIC DNA]</scope>
    <source>
        <strain evidence="2 3">Cbm 6</strain>
    </source>
</reference>
<keyword evidence="3" id="KW-1185">Reference proteome</keyword>
<organism evidence="2 3">
    <name type="scientific">Archangium minus</name>
    <dbReference type="NCBI Taxonomy" id="83450"/>
    <lineage>
        <taxon>Bacteria</taxon>
        <taxon>Pseudomonadati</taxon>
        <taxon>Myxococcota</taxon>
        <taxon>Myxococcia</taxon>
        <taxon>Myxococcales</taxon>
        <taxon>Cystobacterineae</taxon>
        <taxon>Archangiaceae</taxon>
        <taxon>Archangium</taxon>
    </lineage>
</organism>
<dbReference type="SUPFAM" id="SSF53067">
    <property type="entry name" value="Actin-like ATPase domain"/>
    <property type="match status" value="2"/>
</dbReference>
<accession>A0ABY9WGU7</accession>
<evidence type="ECO:0000313" key="2">
    <source>
        <dbReference type="EMBL" id="WNG43022.1"/>
    </source>
</evidence>
<dbReference type="CDD" id="cd24006">
    <property type="entry name" value="ASKHA_NBD_PPX_GppA"/>
    <property type="match status" value="1"/>
</dbReference>
<evidence type="ECO:0000259" key="1">
    <source>
        <dbReference type="Pfam" id="PF02541"/>
    </source>
</evidence>
<dbReference type="PANTHER" id="PTHR30005:SF0">
    <property type="entry name" value="RETROGRADE REGULATION PROTEIN 2"/>
    <property type="match status" value="1"/>
</dbReference>
<dbReference type="InterPro" id="IPR050273">
    <property type="entry name" value="GppA/Ppx_hydrolase"/>
</dbReference>
<dbReference type="InterPro" id="IPR003695">
    <property type="entry name" value="Ppx_GppA_N"/>
</dbReference>
<dbReference type="Gene3D" id="3.30.420.150">
    <property type="entry name" value="Exopolyphosphatase. Domain 2"/>
    <property type="match status" value="1"/>
</dbReference>
<dbReference type="EMBL" id="CP043494">
    <property type="protein sequence ID" value="WNG43022.1"/>
    <property type="molecule type" value="Genomic_DNA"/>
</dbReference>
<dbReference type="InterPro" id="IPR043129">
    <property type="entry name" value="ATPase_NBD"/>
</dbReference>
<dbReference type="RefSeq" id="WP_395813381.1">
    <property type="nucleotide sequence ID" value="NZ_CP043494.1"/>
</dbReference>
<name>A0ABY9WGU7_9BACT</name>
<dbReference type="PANTHER" id="PTHR30005">
    <property type="entry name" value="EXOPOLYPHOSPHATASE"/>
    <property type="match status" value="1"/>
</dbReference>
<evidence type="ECO:0000313" key="3">
    <source>
        <dbReference type="Proteomes" id="UP001611383"/>
    </source>
</evidence>
<dbReference type="Proteomes" id="UP001611383">
    <property type="component" value="Chromosome"/>
</dbReference>
<dbReference type="Pfam" id="PF02541">
    <property type="entry name" value="Ppx-GppA"/>
    <property type="match status" value="1"/>
</dbReference>
<dbReference type="Gene3D" id="3.30.420.40">
    <property type="match status" value="1"/>
</dbReference>